<evidence type="ECO:0000313" key="2">
    <source>
        <dbReference type="EMBL" id="KAE9445980.1"/>
    </source>
</evidence>
<dbReference type="OrthoDB" id="1348681at2759"/>
<dbReference type="Pfam" id="PF13966">
    <property type="entry name" value="zf-RVT"/>
    <property type="match status" value="1"/>
</dbReference>
<dbReference type="InterPro" id="IPR026960">
    <property type="entry name" value="RVT-Znf"/>
</dbReference>
<dbReference type="AlphaFoldDB" id="A0A6A4KJ00"/>
<sequence>MACWGTVGLESQVEEMNSAQCGRIFGRRRLRVKLNTLSGIVSVKEVLFKRKVAVEPLCPVCWEEPESLLHLFSRCKFAQSVWKFYPLGLDSVSVGGEDFRDWFTTLLARWKVNLACKDSNDFLEAQKSLAQVVAERGPNPPTARCLALSGITTTLVAEALAAREGLVLASTVTRVQISALLSPIFGGVLGRCTSGVNSDLVAWLHFGGYDSVLFTPFDVVSAWSGLPLVPSFHLQPSR</sequence>
<reference evidence="2" key="1">
    <citation type="journal article" date="2019" name="Genome Biol. Evol.">
        <title>The Rhododendron genome and chromosomal organization provide insight into shared whole-genome duplications across the heath family (Ericaceae).</title>
        <authorList>
            <person name="Soza V.L."/>
            <person name="Lindsley D."/>
            <person name="Waalkes A."/>
            <person name="Ramage E."/>
            <person name="Patwardhan R.P."/>
            <person name="Burton J.N."/>
            <person name="Adey A."/>
            <person name="Kumar A."/>
            <person name="Qiu R."/>
            <person name="Shendure J."/>
            <person name="Hall B."/>
        </authorList>
    </citation>
    <scope>NUCLEOTIDE SEQUENCE</scope>
    <source>
        <strain evidence="2">RSF 1966-606</strain>
    </source>
</reference>
<evidence type="ECO:0000259" key="1">
    <source>
        <dbReference type="Pfam" id="PF13966"/>
    </source>
</evidence>
<proteinExistence type="predicted"/>
<accession>A0A6A4KJ00</accession>
<feature type="non-terminal residue" evidence="2">
    <location>
        <position position="1"/>
    </location>
</feature>
<feature type="domain" description="Reverse transcriptase zinc-binding" evidence="1">
    <location>
        <begin position="39"/>
        <end position="82"/>
    </location>
</feature>
<organism evidence="2">
    <name type="scientific">Rhododendron williamsianum</name>
    <dbReference type="NCBI Taxonomy" id="262921"/>
    <lineage>
        <taxon>Eukaryota</taxon>
        <taxon>Viridiplantae</taxon>
        <taxon>Streptophyta</taxon>
        <taxon>Embryophyta</taxon>
        <taxon>Tracheophyta</taxon>
        <taxon>Spermatophyta</taxon>
        <taxon>Magnoliopsida</taxon>
        <taxon>eudicotyledons</taxon>
        <taxon>Gunneridae</taxon>
        <taxon>Pentapetalae</taxon>
        <taxon>asterids</taxon>
        <taxon>Ericales</taxon>
        <taxon>Ericaceae</taxon>
        <taxon>Ericoideae</taxon>
        <taxon>Rhodoreae</taxon>
        <taxon>Rhododendron</taxon>
    </lineage>
</organism>
<dbReference type="EMBL" id="QEFC01003988">
    <property type="protein sequence ID" value="KAE9445980.1"/>
    <property type="molecule type" value="Genomic_DNA"/>
</dbReference>
<protein>
    <recommendedName>
        <fullName evidence="1">Reverse transcriptase zinc-binding domain-containing protein</fullName>
    </recommendedName>
</protein>
<gene>
    <name evidence="2" type="ORF">C3L33_22120</name>
</gene>
<name>A0A6A4KJ00_9ERIC</name>
<comment type="caution">
    <text evidence="2">The sequence shown here is derived from an EMBL/GenBank/DDBJ whole genome shotgun (WGS) entry which is preliminary data.</text>
</comment>